<keyword evidence="2" id="KW-1185">Reference proteome</keyword>
<dbReference type="RefSeq" id="WP_066444783.1">
    <property type="nucleotide sequence ID" value="NZ_CAUWFI010000023.1"/>
</dbReference>
<accession>A0A4R3ZC84</accession>
<dbReference type="GeneID" id="98914210"/>
<evidence type="ECO:0000313" key="1">
    <source>
        <dbReference type="EMBL" id="TCW03086.1"/>
    </source>
</evidence>
<gene>
    <name evidence="1" type="ORF">EDD60_101393</name>
</gene>
<evidence type="ECO:0000313" key="2">
    <source>
        <dbReference type="Proteomes" id="UP000295515"/>
    </source>
</evidence>
<reference evidence="1 2" key="1">
    <citation type="submission" date="2019-03" db="EMBL/GenBank/DDBJ databases">
        <title>Genomic Encyclopedia of Type Strains, Phase IV (KMG-IV): sequencing the most valuable type-strain genomes for metagenomic binning, comparative biology and taxonomic classification.</title>
        <authorList>
            <person name="Goeker M."/>
        </authorList>
    </citation>
    <scope>NUCLEOTIDE SEQUENCE [LARGE SCALE GENOMIC DNA]</scope>
    <source>
        <strain evidence="1 2">DSM 29487</strain>
    </source>
</reference>
<organism evidence="1 2">
    <name type="scientific">Longibaculum muris</name>
    <dbReference type="NCBI Taxonomy" id="1796628"/>
    <lineage>
        <taxon>Bacteria</taxon>
        <taxon>Bacillati</taxon>
        <taxon>Bacillota</taxon>
        <taxon>Erysipelotrichia</taxon>
        <taxon>Erysipelotrichales</taxon>
        <taxon>Coprobacillaceae</taxon>
        <taxon>Longibaculum</taxon>
    </lineage>
</organism>
<protein>
    <submittedName>
        <fullName evidence="1">Uncharacterized protein</fullName>
    </submittedName>
</protein>
<sequence>MARKIIREEFVKIIENQINNELSPATVQHYQILLDKGLNEQRAKESLAYFYEVYLRQNPRHSEDFKEETWLDFLNQVPVKLHNGEYSFDQFDAKQNVRKIKKRFGSIKNETKVFEAELYAIESYLMVLNDALQVSGRDAQKIIHIVMNRLLDIENQDSTDYSDFAGEDLLYMADGLEEICNPYINEELEKVLKPYVNIHEPQNFDYIFKNVFLCLNKVLDSIDFWDKEFGKDGYFRYIRQFMDSHRIMEDGPILFFNEKTLQKNIKK</sequence>
<dbReference type="Proteomes" id="UP000295515">
    <property type="component" value="Unassembled WGS sequence"/>
</dbReference>
<dbReference type="EMBL" id="SMCQ01000001">
    <property type="protein sequence ID" value="TCW03086.1"/>
    <property type="molecule type" value="Genomic_DNA"/>
</dbReference>
<proteinExistence type="predicted"/>
<comment type="caution">
    <text evidence="1">The sequence shown here is derived from an EMBL/GenBank/DDBJ whole genome shotgun (WGS) entry which is preliminary data.</text>
</comment>
<name>A0A4R3ZC84_9FIRM</name>
<dbReference type="AlphaFoldDB" id="A0A4R3ZC84"/>